<gene>
    <name evidence="2" type="ORF">PCOR1329_LOCUS58216</name>
</gene>
<proteinExistence type="predicted"/>
<feature type="compositionally biased region" description="Low complexity" evidence="1">
    <location>
        <begin position="347"/>
        <end position="362"/>
    </location>
</feature>
<feature type="compositionally biased region" description="Acidic residues" evidence="1">
    <location>
        <begin position="381"/>
        <end position="396"/>
    </location>
</feature>
<protein>
    <submittedName>
        <fullName evidence="2">Uncharacterized protein</fullName>
    </submittedName>
</protein>
<dbReference type="Proteomes" id="UP001189429">
    <property type="component" value="Unassembled WGS sequence"/>
</dbReference>
<reference evidence="2" key="1">
    <citation type="submission" date="2023-10" db="EMBL/GenBank/DDBJ databases">
        <authorList>
            <person name="Chen Y."/>
            <person name="Shah S."/>
            <person name="Dougan E. K."/>
            <person name="Thang M."/>
            <person name="Chan C."/>
        </authorList>
    </citation>
    <scope>NUCLEOTIDE SEQUENCE [LARGE SCALE GENOMIC DNA]</scope>
</reference>
<name>A0ABN9VKI0_9DINO</name>
<feature type="region of interest" description="Disordered" evidence="1">
    <location>
        <begin position="275"/>
        <end position="301"/>
    </location>
</feature>
<dbReference type="EMBL" id="CAUYUJ010017213">
    <property type="protein sequence ID" value="CAK0872869.1"/>
    <property type="molecule type" value="Genomic_DNA"/>
</dbReference>
<evidence type="ECO:0000313" key="3">
    <source>
        <dbReference type="Proteomes" id="UP001189429"/>
    </source>
</evidence>
<evidence type="ECO:0000313" key="2">
    <source>
        <dbReference type="EMBL" id="CAK0872869.1"/>
    </source>
</evidence>
<feature type="non-terminal residue" evidence="2">
    <location>
        <position position="396"/>
    </location>
</feature>
<feature type="compositionally biased region" description="Basic residues" evidence="1">
    <location>
        <begin position="363"/>
        <end position="372"/>
    </location>
</feature>
<keyword evidence="3" id="KW-1185">Reference proteome</keyword>
<organism evidence="2 3">
    <name type="scientific">Prorocentrum cordatum</name>
    <dbReference type="NCBI Taxonomy" id="2364126"/>
    <lineage>
        <taxon>Eukaryota</taxon>
        <taxon>Sar</taxon>
        <taxon>Alveolata</taxon>
        <taxon>Dinophyceae</taxon>
        <taxon>Prorocentrales</taxon>
        <taxon>Prorocentraceae</taxon>
        <taxon>Prorocentrum</taxon>
    </lineage>
</organism>
<feature type="region of interest" description="Disordered" evidence="1">
    <location>
        <begin position="347"/>
        <end position="396"/>
    </location>
</feature>
<sequence>MPCALRVDTFAAASPMASESDVANRLVGLIERRVRFIEAQATAGIDRESLLSAQCGAIVSEIMQEHVMDEDAATAITSAITRGPWSDGQKLQLASALQEAVAKPLKGKKSKRDQQHCMSLERFFTAPDWHLLRNPNLAEGPKIHCIAHRMWRLGITCPAERTQKRAAAILQDPTMLPAQVMQFAYEGTDGPVESQVDFEHMERLVRPMPSRKSHTASGRAVDHQLMAARPQPAVGQVQDPLGAIWIAMLRNPSLIMEVQQMINDLVGTNLQRDVSGNPLLGTRPRGVRTGESASSGSPVMGSPLYGQASAMPAAAAGPVPLADAAAAPDGAADGMGEAAALEKAMADAAEAAGRGKAAGVGRCPKRPMKRAGKTAAAAAGADDDGEAEEGDDAGAR</sequence>
<evidence type="ECO:0000256" key="1">
    <source>
        <dbReference type="SAM" id="MobiDB-lite"/>
    </source>
</evidence>
<accession>A0ABN9VKI0</accession>
<comment type="caution">
    <text evidence="2">The sequence shown here is derived from an EMBL/GenBank/DDBJ whole genome shotgun (WGS) entry which is preliminary data.</text>
</comment>